<evidence type="ECO:0000313" key="15">
    <source>
        <dbReference type="EMBL" id="MDP0589661.1"/>
    </source>
</evidence>
<comment type="catalytic activity">
    <reaction evidence="1 11 12">
        <text>[protein]-peptidylproline (omega=180) = [protein]-peptidylproline (omega=0)</text>
        <dbReference type="Rhea" id="RHEA:16237"/>
        <dbReference type="Rhea" id="RHEA-COMP:10747"/>
        <dbReference type="Rhea" id="RHEA-COMP:10748"/>
        <dbReference type="ChEBI" id="CHEBI:83833"/>
        <dbReference type="ChEBI" id="CHEBI:83834"/>
        <dbReference type="EC" id="5.2.1.8"/>
    </reaction>
</comment>
<evidence type="ECO:0000256" key="4">
    <source>
        <dbReference type="ARBA" id="ARBA00016902"/>
    </source>
</evidence>
<name>A0AA90P232_9GAMM</name>
<dbReference type="SUPFAM" id="SSF54534">
    <property type="entry name" value="FKBP-like"/>
    <property type="match status" value="1"/>
</dbReference>
<dbReference type="GO" id="GO:0051301">
    <property type="term" value="P:cell division"/>
    <property type="evidence" value="ECO:0007669"/>
    <property type="project" value="UniProtKB-KW"/>
</dbReference>
<dbReference type="Pfam" id="PF00254">
    <property type="entry name" value="FKBP_C"/>
    <property type="match status" value="1"/>
</dbReference>
<keyword evidence="8 11" id="KW-0413">Isomerase</keyword>
<evidence type="ECO:0000256" key="10">
    <source>
        <dbReference type="ARBA" id="ARBA00029986"/>
    </source>
</evidence>
<evidence type="ECO:0000313" key="16">
    <source>
        <dbReference type="Proteomes" id="UP001178148"/>
    </source>
</evidence>
<organism evidence="15 16">
    <name type="scientific">Candidatus Endonucleibacter bathymodioli</name>
    <dbReference type="NCBI Taxonomy" id="539814"/>
    <lineage>
        <taxon>Bacteria</taxon>
        <taxon>Pseudomonadati</taxon>
        <taxon>Pseudomonadota</taxon>
        <taxon>Gammaproteobacteria</taxon>
        <taxon>Oceanospirillales</taxon>
        <taxon>Endozoicomonadaceae</taxon>
        <taxon>Candidatus Endonucleibacter</taxon>
    </lineage>
</organism>
<dbReference type="Proteomes" id="UP001178148">
    <property type="component" value="Unassembled WGS sequence"/>
</dbReference>
<dbReference type="SUPFAM" id="SSF102735">
    <property type="entry name" value="Trigger factor ribosome-binding domain"/>
    <property type="match status" value="1"/>
</dbReference>
<comment type="domain">
    <text evidence="11">Consists of 3 domains; the N-terminus binds the ribosome, the middle domain has PPIase activity, while the C-terminus has intrinsic chaperone activity on its own.</text>
</comment>
<dbReference type="Gene3D" id="1.10.3120.10">
    <property type="entry name" value="Trigger factor, C-terminal domain"/>
    <property type="match status" value="1"/>
</dbReference>
<dbReference type="InterPro" id="IPR008880">
    <property type="entry name" value="Trigger_fac_C"/>
</dbReference>
<dbReference type="InterPro" id="IPR001179">
    <property type="entry name" value="PPIase_FKBP_dom"/>
</dbReference>
<dbReference type="NCBIfam" id="TIGR00115">
    <property type="entry name" value="tig"/>
    <property type="match status" value="1"/>
</dbReference>
<sequence length="440" mass="49599">MRVELEAASGLERRLKITIPFDEIEDEVDKRLRDLSKRVRLDGFRPGKVPMRVVKHRYSTGTRQEVLSEMMKSSFVKAVSQEKLNPVDAPSVEIKINEEGKDFQFIATFEVHPEIKLSDFSDIVVEHPVVSVVSKDIDEMIDVLKKQSCTFEVVKRAAEEGDQVSLNYKGSLDGVIFEGGSADDARVEIGSGRMIPGFERGLVGLSADDEKVLKLTFPEDYHAKDLAGKAVEFACEIREVFGSVMPEMNDGFFAKFGVTSGGFDTFREEVGKNMERELRKAVRGKVKSQIMDGLLAGYDIDVPKVLVSREVENMREQTAQNLGDRGDFDVKLLPISMFEADAKKRVTLGLLIGEIVKDRDLKIDDGLVRSKIEDMASAYQEPQQVVDWYYSNDEQLSQVKYVVLEDQVVDTILEFAQVTEKDCDYQDIIKPENKVEQTVV</sequence>
<evidence type="ECO:0000256" key="1">
    <source>
        <dbReference type="ARBA" id="ARBA00000971"/>
    </source>
</evidence>
<dbReference type="GO" id="GO:0003755">
    <property type="term" value="F:peptidyl-prolyl cis-trans isomerase activity"/>
    <property type="evidence" value="ECO:0007669"/>
    <property type="project" value="UniProtKB-UniRule"/>
</dbReference>
<evidence type="ECO:0000256" key="11">
    <source>
        <dbReference type="HAMAP-Rule" id="MF_00303"/>
    </source>
</evidence>
<evidence type="ECO:0000256" key="13">
    <source>
        <dbReference type="RuleBase" id="RU003914"/>
    </source>
</evidence>
<dbReference type="GO" id="GO:0005737">
    <property type="term" value="C:cytoplasm"/>
    <property type="evidence" value="ECO:0007669"/>
    <property type="project" value="UniProtKB-SubCell"/>
</dbReference>
<evidence type="ECO:0000256" key="7">
    <source>
        <dbReference type="ARBA" id="ARBA00023186"/>
    </source>
</evidence>
<dbReference type="GO" id="GO:0015031">
    <property type="term" value="P:protein transport"/>
    <property type="evidence" value="ECO:0007669"/>
    <property type="project" value="UniProtKB-UniRule"/>
</dbReference>
<dbReference type="InterPro" id="IPR046357">
    <property type="entry name" value="PPIase_dom_sf"/>
</dbReference>
<dbReference type="GO" id="GO:0044183">
    <property type="term" value="F:protein folding chaperone"/>
    <property type="evidence" value="ECO:0007669"/>
    <property type="project" value="TreeGrafter"/>
</dbReference>
<dbReference type="PANTHER" id="PTHR30560">
    <property type="entry name" value="TRIGGER FACTOR CHAPERONE AND PEPTIDYL-PROLYL CIS/TRANS ISOMERASE"/>
    <property type="match status" value="1"/>
</dbReference>
<dbReference type="EC" id="5.2.1.8" evidence="3 11"/>
<accession>A0AA90P232</accession>
<evidence type="ECO:0000256" key="2">
    <source>
        <dbReference type="ARBA" id="ARBA00005464"/>
    </source>
</evidence>
<dbReference type="InterPro" id="IPR027304">
    <property type="entry name" value="Trigger_fact/SurA_dom_sf"/>
</dbReference>
<evidence type="ECO:0000256" key="3">
    <source>
        <dbReference type="ARBA" id="ARBA00013194"/>
    </source>
</evidence>
<comment type="caution">
    <text evidence="15">The sequence shown here is derived from an EMBL/GenBank/DDBJ whole genome shotgun (WGS) entry which is preliminary data.</text>
</comment>
<dbReference type="AlphaFoldDB" id="A0AA90P232"/>
<evidence type="ECO:0000256" key="9">
    <source>
        <dbReference type="ARBA" id="ARBA00023306"/>
    </source>
</evidence>
<keyword evidence="7 11" id="KW-0143">Chaperone</keyword>
<dbReference type="GO" id="GO:0043335">
    <property type="term" value="P:protein unfolding"/>
    <property type="evidence" value="ECO:0007669"/>
    <property type="project" value="TreeGrafter"/>
</dbReference>
<comment type="subcellular location">
    <subcellularLocation>
        <location evidence="11">Cytoplasm</location>
    </subcellularLocation>
    <text evidence="11">About half TF is bound to the ribosome near the polypeptide exit tunnel while the other half is free in the cytoplasm.</text>
</comment>
<dbReference type="EMBL" id="JASXSV010000018">
    <property type="protein sequence ID" value="MDP0589661.1"/>
    <property type="molecule type" value="Genomic_DNA"/>
</dbReference>
<dbReference type="PANTHER" id="PTHR30560:SF3">
    <property type="entry name" value="TRIGGER FACTOR-LIKE PROTEIN TIG, CHLOROPLASTIC"/>
    <property type="match status" value="1"/>
</dbReference>
<dbReference type="GO" id="GO:0043022">
    <property type="term" value="F:ribosome binding"/>
    <property type="evidence" value="ECO:0007669"/>
    <property type="project" value="TreeGrafter"/>
</dbReference>
<keyword evidence="6 11" id="KW-0697">Rotamase</keyword>
<keyword evidence="16" id="KW-1185">Reference proteome</keyword>
<evidence type="ECO:0000256" key="6">
    <source>
        <dbReference type="ARBA" id="ARBA00023110"/>
    </source>
</evidence>
<dbReference type="PIRSF" id="PIRSF003095">
    <property type="entry name" value="Trigger_factor"/>
    <property type="match status" value="1"/>
</dbReference>
<comment type="function">
    <text evidence="11">Involved in protein export. Acts as a chaperone by maintaining the newly synthesized protein in an open conformation. Functions as a peptidyl-prolyl cis-trans isomerase.</text>
</comment>
<dbReference type="Pfam" id="PF05697">
    <property type="entry name" value="Trigger_N"/>
    <property type="match status" value="1"/>
</dbReference>
<dbReference type="Gene3D" id="3.30.70.1050">
    <property type="entry name" value="Trigger factor ribosome-binding domain"/>
    <property type="match status" value="1"/>
</dbReference>
<comment type="similarity">
    <text evidence="2 11 13">Belongs to the FKBP-type PPIase family. Tig subfamily.</text>
</comment>
<evidence type="ECO:0000256" key="12">
    <source>
        <dbReference type="PROSITE-ProRule" id="PRU00277"/>
    </source>
</evidence>
<dbReference type="GO" id="GO:0051083">
    <property type="term" value="P:'de novo' cotranslational protein folding"/>
    <property type="evidence" value="ECO:0007669"/>
    <property type="project" value="TreeGrafter"/>
</dbReference>
<evidence type="ECO:0000256" key="8">
    <source>
        <dbReference type="ARBA" id="ARBA00023235"/>
    </source>
</evidence>
<dbReference type="HAMAP" id="MF_00303">
    <property type="entry name" value="Trigger_factor_Tig"/>
    <property type="match status" value="1"/>
</dbReference>
<dbReference type="FunFam" id="3.10.50.40:FF:000001">
    <property type="entry name" value="Trigger factor"/>
    <property type="match status" value="1"/>
</dbReference>
<dbReference type="SUPFAM" id="SSF109998">
    <property type="entry name" value="Triger factor/SurA peptide-binding domain-like"/>
    <property type="match status" value="1"/>
</dbReference>
<protein>
    <recommendedName>
        <fullName evidence="4 11">Trigger factor</fullName>
        <shortName evidence="11">TF</shortName>
        <ecNumber evidence="3 11">5.2.1.8</ecNumber>
    </recommendedName>
    <alternativeName>
        <fullName evidence="10 11">PPIase</fullName>
    </alternativeName>
</protein>
<dbReference type="InterPro" id="IPR008881">
    <property type="entry name" value="Trigger_fac_ribosome-bd_bac"/>
</dbReference>
<keyword evidence="11" id="KW-0963">Cytoplasm</keyword>
<gene>
    <name evidence="11 15" type="primary">tig</name>
    <name evidence="15" type="ORF">QS748_10930</name>
</gene>
<dbReference type="PROSITE" id="PS50059">
    <property type="entry name" value="FKBP_PPIASE"/>
    <property type="match status" value="1"/>
</dbReference>
<evidence type="ECO:0000259" key="14">
    <source>
        <dbReference type="PROSITE" id="PS50059"/>
    </source>
</evidence>
<evidence type="ECO:0000256" key="5">
    <source>
        <dbReference type="ARBA" id="ARBA00022618"/>
    </source>
</evidence>
<dbReference type="InterPro" id="IPR036611">
    <property type="entry name" value="Trigger_fac_ribosome-bd_sf"/>
</dbReference>
<dbReference type="Gene3D" id="3.10.50.40">
    <property type="match status" value="1"/>
</dbReference>
<feature type="domain" description="PPIase FKBP-type" evidence="14">
    <location>
        <begin position="161"/>
        <end position="240"/>
    </location>
</feature>
<dbReference type="InterPro" id="IPR037041">
    <property type="entry name" value="Trigger_fac_C_sf"/>
</dbReference>
<dbReference type="InterPro" id="IPR005215">
    <property type="entry name" value="Trig_fac"/>
</dbReference>
<dbReference type="Pfam" id="PF05698">
    <property type="entry name" value="Trigger_C"/>
    <property type="match status" value="1"/>
</dbReference>
<keyword evidence="9 11" id="KW-0131">Cell cycle</keyword>
<keyword evidence="5 11" id="KW-0132">Cell division</keyword>
<reference evidence="15 16" key="1">
    <citation type="journal article" date="2023" name="bioRxiv">
        <title>An intranuclear bacterial parasite of deep-sea mussels expresses apoptosis inhibitors acquired from its host.</title>
        <authorList>
            <person name="Gonzalez Porras M.A."/>
            <person name="Assie A."/>
            <person name="Tietjen M."/>
            <person name="Violette M."/>
            <person name="Kleiner M."/>
            <person name="Gruber-Vodicka H."/>
            <person name="Dubilier N."/>
            <person name="Leisch N."/>
        </authorList>
    </citation>
    <scope>NUCLEOTIDE SEQUENCE [LARGE SCALE GENOMIC DNA]</scope>
    <source>
        <strain evidence="15">IAP13</strain>
    </source>
</reference>
<proteinExistence type="inferred from homology"/>